<accession>A0A382E360</accession>
<sequence>KKNTDHQHCQDFNFLFWGIKMFYFTRNSSIHHLWRYLL</sequence>
<protein>
    <submittedName>
        <fullName evidence="1">Uncharacterized protein</fullName>
    </submittedName>
</protein>
<reference evidence="1" key="1">
    <citation type="submission" date="2018-05" db="EMBL/GenBank/DDBJ databases">
        <authorList>
            <person name="Lanie J.A."/>
            <person name="Ng W.-L."/>
            <person name="Kazmierczak K.M."/>
            <person name="Andrzejewski T.M."/>
            <person name="Davidsen T.M."/>
            <person name="Wayne K.J."/>
            <person name="Tettelin H."/>
            <person name="Glass J.I."/>
            <person name="Rusch D."/>
            <person name="Podicherti R."/>
            <person name="Tsui H.-C.T."/>
            <person name="Winkler M.E."/>
        </authorList>
    </citation>
    <scope>NUCLEOTIDE SEQUENCE</scope>
</reference>
<evidence type="ECO:0000313" key="1">
    <source>
        <dbReference type="EMBL" id="SVB45088.1"/>
    </source>
</evidence>
<dbReference type="AlphaFoldDB" id="A0A382E360"/>
<feature type="non-terminal residue" evidence="1">
    <location>
        <position position="38"/>
    </location>
</feature>
<dbReference type="EMBL" id="UINC01042445">
    <property type="protein sequence ID" value="SVB45088.1"/>
    <property type="molecule type" value="Genomic_DNA"/>
</dbReference>
<name>A0A382E360_9ZZZZ</name>
<feature type="non-terminal residue" evidence="1">
    <location>
        <position position="1"/>
    </location>
</feature>
<proteinExistence type="predicted"/>
<organism evidence="1">
    <name type="scientific">marine metagenome</name>
    <dbReference type="NCBI Taxonomy" id="408172"/>
    <lineage>
        <taxon>unclassified sequences</taxon>
        <taxon>metagenomes</taxon>
        <taxon>ecological metagenomes</taxon>
    </lineage>
</organism>
<gene>
    <name evidence="1" type="ORF">METZ01_LOCUS197942</name>
</gene>